<evidence type="ECO:0000259" key="7">
    <source>
        <dbReference type="PROSITE" id="PS52004"/>
    </source>
</evidence>
<dbReference type="GO" id="GO:0004315">
    <property type="term" value="F:3-oxoacyl-[acyl-carrier-protein] synthase activity"/>
    <property type="evidence" value="ECO:0007669"/>
    <property type="project" value="InterPro"/>
</dbReference>
<evidence type="ECO:0000256" key="4">
    <source>
        <dbReference type="ARBA" id="ARBA00022679"/>
    </source>
</evidence>
<evidence type="ECO:0000256" key="3">
    <source>
        <dbReference type="ARBA" id="ARBA00022553"/>
    </source>
</evidence>
<dbReference type="InterPro" id="IPR052568">
    <property type="entry name" value="PKS-FAS_Synthase"/>
</dbReference>
<dbReference type="RefSeq" id="WP_058441481.1">
    <property type="nucleotide sequence ID" value="NZ_CAAAHU010000003.1"/>
</dbReference>
<organism evidence="8 9">
    <name type="scientific">Legionella brunensis</name>
    <dbReference type="NCBI Taxonomy" id="29422"/>
    <lineage>
        <taxon>Bacteria</taxon>
        <taxon>Pseudomonadati</taxon>
        <taxon>Pseudomonadota</taxon>
        <taxon>Gammaproteobacteria</taxon>
        <taxon>Legionellales</taxon>
        <taxon>Legionellaceae</taxon>
        <taxon>Legionella</taxon>
    </lineage>
</organism>
<dbReference type="InterPro" id="IPR014043">
    <property type="entry name" value="Acyl_transferase_dom"/>
</dbReference>
<gene>
    <name evidence="8" type="ORF">Lbru_1401</name>
</gene>
<dbReference type="SUPFAM" id="SSF52151">
    <property type="entry name" value="FabD/lysophospholipase-like"/>
    <property type="match status" value="1"/>
</dbReference>
<dbReference type="PANTHER" id="PTHR43074">
    <property type="entry name" value="OMEGA-3 POLYUNSATURATED FATTY ACID SYNTHASE PFAB-RELATED"/>
    <property type="match status" value="1"/>
</dbReference>
<dbReference type="InterPro" id="IPR018201">
    <property type="entry name" value="Ketoacyl_synth_AS"/>
</dbReference>
<dbReference type="CDD" id="cd00833">
    <property type="entry name" value="PKS"/>
    <property type="match status" value="1"/>
</dbReference>
<dbReference type="Gene3D" id="3.30.70.250">
    <property type="entry name" value="Malonyl-CoA ACP transacylase, ACP-binding"/>
    <property type="match status" value="1"/>
</dbReference>
<dbReference type="PANTHER" id="PTHR43074:SF1">
    <property type="entry name" value="BETA-KETOACYL SYNTHASE FAMILY PROTEIN-RELATED"/>
    <property type="match status" value="1"/>
</dbReference>
<reference evidence="8 9" key="1">
    <citation type="submission" date="2015-11" db="EMBL/GenBank/DDBJ databases">
        <title>Genomic analysis of 38 Legionella species identifies large and diverse effector repertoires.</title>
        <authorList>
            <person name="Burstein D."/>
            <person name="Amaro F."/>
            <person name="Zusman T."/>
            <person name="Lifshitz Z."/>
            <person name="Cohen O."/>
            <person name="Gilbert J.A."/>
            <person name="Pupko T."/>
            <person name="Shuman H.A."/>
            <person name="Segal G."/>
        </authorList>
    </citation>
    <scope>NUCLEOTIDE SEQUENCE [LARGE SCALE GENOMIC DNA]</scope>
    <source>
        <strain evidence="8 9">ATCC 43878</strain>
    </source>
</reference>
<dbReference type="UniPathway" id="UPA00094"/>
<sequence length="2071" mass="233323">MQNNPIAIIGVSCLFPKANSLDELWKNVIEQNDCLTNASIKDWDIEPVNMLSTTNTDRVVSIRGGYIMDDLIHQSPEYLALNCDPSLDKLFHWVVYTAQAAILDAKIEKERLALTKCGLILGNLSFPTRSFNQFTEQILLAKQSEFFANLLKTKINPMNRFMSGLPAQFAAKQLNIKGDAFAIDAACASGLYAIKLACDRLQNHTADVMLAGAVNASDDLFIHMGFSALQALSPTGQSKPFHKEADGLVPGQGAGFIVLKRLEDALRDKDMIYAIIRGIGLSNDGKSKGFLMPDINGQIRAMKRTYYLSGLSPEQIDYIECHATGTQVGDKIELSSMSEVFTTKEEIHLSTLKGNIGHTITASTLGALFKVIGAFKHNCLPPAMICGSPSDYLTKSPFYLIENAMSWPNSHRPRRAAINGFGFGGCNAHAVIEAYEDQNLNEQFYIRKTINEPVAITGISIITSEHVDKEKYFHAFIQQAPAQKKNPLLSEVELSYSQAHFPPHDLKNSEGQQLMILKSVNDALNDFSVNPNDLPQTSAVYIGMQCDADICKYSLRWRLDKILNDQQNNLNQEIISNLKDQIIPALTLAHVIGSMPNIVANRINQQYDCQCPGYSYSGEEMSGIYAFKQAINELQNDEISTAIVGAVNMGADPVHLEALQSVDSKTTSHGSDVAVVLILERLSDAQRANHKIYAIITDDKHSDAHSFNEELINKIIGNSYCANGLLQIATASLCCYYGALPETSTHFPMPWPQTQGRRAMHVHCKTPSGQHAQIHLENYATAIQVPYQIQQLPKIYLYHANDLNLLVNKTVFPDTATLAVVAENSQQLQLCLKNVLDLLKSQPLKLELPTQGIFFQLTPLKGQIASVFTAAHTTYPNMGRDIILTYPHLMDTFNQQVPFQGNILSYLYQKIPQFNLSFLDELIAYSYLSQFHYLLLEHILKIKPEAMIGYCSGETNALFASGAWTDMHQMLQEIEQSEIYTRHLAGAYSVLQNPNPSWYVYRVLASVEELKKLLHEYTHCYLTIINGDNDCVVAGSSPQITQLIQHFPPESVTSMKYNMVIHCELVKKISSLWRSVHHRKTTGNIKQRHYSNARGAFYYPDDESAADALLNQATQMVHFPKLIQKAWEDGVRIFIEHGPRNLCTSLIQKILQDKPHSTISFDNSHVSSSSQFANVTALLLSHNIKINYPNIIAAHPIRKEVNSSIENNSYPLHWPIFELNLTPKTHTNYQTMPEETSPQLVEYLNYFYMKRLHALDTYVNSIKQITTSLKERDSYKLTDAKNKPLFSRADLITHASGHVSSLFGNLFAAQDHYPLQVRMPEPPLLLADRVIKLTGEPASMGLGSIETETDISADAWYLFRNHMPAGIMIEAGQADLMLISWLGIDLLNQGTRVYRLLGCELTYYEGLPETGDTLQYKIEVDSHAQDGDLRLFFFHYDCTIKNKIRLTVRKGQAGFFTYNELEQTKGIIWDPEHAEYRQQTQQDPAKVDCLKKAFSNEEISYFFKGELYRCFGMHFKKAATQNYPPSISDESLQLFDQVEEFNPQGGPWLRGYCRASLDLTKTSWFFKGHFKNDPCMPGTLMFEGCLQLMSFYIAALGYTLDYDSWRFEPISGMPFNLRCRGQATPSSKKLLYELFIEEQIAGPIPQLIADVLVTVDGIKAFHGRGIGLQLVRDYPLSYQPSLLAETHSEFATQYEGFSYDYPAMLAFAWGQPSHALGEFYSPFDTGHQVARMPGPPYNFMHFVSEINAIPNGMKPGVNATIGYVVPSSDCWYFQGSPDPTMPFCVLLEIALQPCGWLSSFVGCPLHSNHVLCFRNLDGVSTVLKTIPPDCGTIFTQVKLTNLSHYGETFILNFYVTCYLKNEIVLEMSTSFGFFKPEAFLTQTGIPPNDEELLLMQRHSDFKVDLKTFPTKYFDGNLSLPKKELLMLDEITGYWSNPTPNIKSQLRAIKKIDPSAWYFKSHFYLDPVQPGSLGIEAMFQLFKFYLIHEGLHQNMLQPQFKILNLDPKLEWKYRGQVTYENHSVTILLDILTIDISTNSITSLANASLWVDNKKIYKISNLRTLIEDKGLPS</sequence>
<dbReference type="OrthoDB" id="9786735at2"/>
<comment type="caution">
    <text evidence="8">The sequence shown here is derived from an EMBL/GenBank/DDBJ whole genome shotgun (WGS) entry which is preliminary data.</text>
</comment>
<keyword evidence="3" id="KW-0597">Phosphoprotein</keyword>
<dbReference type="SUPFAM" id="SSF53901">
    <property type="entry name" value="Thiolase-like"/>
    <property type="match status" value="2"/>
</dbReference>
<dbReference type="SUPFAM" id="SSF54637">
    <property type="entry name" value="Thioesterase/thiol ester dehydrase-isomerase"/>
    <property type="match status" value="4"/>
</dbReference>
<protein>
    <submittedName>
        <fullName evidence="8">Polyketide synthase</fullName>
    </submittedName>
</protein>
<dbReference type="Pfam" id="PF07977">
    <property type="entry name" value="FabA"/>
    <property type="match status" value="3"/>
</dbReference>
<dbReference type="SMART" id="SM00827">
    <property type="entry name" value="PKS_AT"/>
    <property type="match status" value="1"/>
</dbReference>
<evidence type="ECO:0000256" key="6">
    <source>
        <dbReference type="RuleBase" id="RU003694"/>
    </source>
</evidence>
<dbReference type="EMBL" id="LNXV01000011">
    <property type="protein sequence ID" value="KTC84040.1"/>
    <property type="molecule type" value="Genomic_DNA"/>
</dbReference>
<dbReference type="InterPro" id="IPR013114">
    <property type="entry name" value="FabA_FabZ"/>
</dbReference>
<dbReference type="Pfam" id="PF02801">
    <property type="entry name" value="Ketoacyl-synt_C"/>
    <property type="match status" value="1"/>
</dbReference>
<dbReference type="SMART" id="SM00825">
    <property type="entry name" value="PKS_KS"/>
    <property type="match status" value="1"/>
</dbReference>
<evidence type="ECO:0000256" key="5">
    <source>
        <dbReference type="ARBA" id="ARBA00023239"/>
    </source>
</evidence>
<dbReference type="InterPro" id="IPR014030">
    <property type="entry name" value="Ketoacyl_synth_N"/>
</dbReference>
<dbReference type="PROSITE" id="PS00606">
    <property type="entry name" value="KS3_1"/>
    <property type="match status" value="1"/>
</dbReference>
<dbReference type="InterPro" id="IPR020841">
    <property type="entry name" value="PKS_Beta-ketoAc_synthase_dom"/>
</dbReference>
<accession>A0A0W0SL00</accession>
<dbReference type="InterPro" id="IPR016039">
    <property type="entry name" value="Thiolase-like"/>
</dbReference>
<dbReference type="PATRIC" id="fig|29422.6.peg.1484"/>
<dbReference type="GO" id="GO:0016829">
    <property type="term" value="F:lyase activity"/>
    <property type="evidence" value="ECO:0007669"/>
    <property type="project" value="UniProtKB-KW"/>
</dbReference>
<dbReference type="STRING" id="29422.Lbru_1401"/>
<dbReference type="InterPro" id="IPR001227">
    <property type="entry name" value="Ac_transferase_dom_sf"/>
</dbReference>
<dbReference type="Pfam" id="PF00109">
    <property type="entry name" value="ketoacyl-synt"/>
    <property type="match status" value="2"/>
</dbReference>
<feature type="domain" description="Ketosynthase family 3 (KS3)" evidence="7">
    <location>
        <begin position="3"/>
        <end position="434"/>
    </location>
</feature>
<dbReference type="Gene3D" id="3.40.47.10">
    <property type="match status" value="2"/>
</dbReference>
<dbReference type="InterPro" id="IPR016035">
    <property type="entry name" value="Acyl_Trfase/lysoPLipase"/>
</dbReference>
<dbReference type="Gene3D" id="3.10.129.10">
    <property type="entry name" value="Hotdog Thioesterase"/>
    <property type="match status" value="4"/>
</dbReference>
<dbReference type="InterPro" id="IPR014031">
    <property type="entry name" value="Ketoacyl_synth_C"/>
</dbReference>
<dbReference type="Gene3D" id="3.40.366.10">
    <property type="entry name" value="Malonyl-Coenzyme A Acyl Carrier Protein, domain 2"/>
    <property type="match status" value="1"/>
</dbReference>
<comment type="similarity">
    <text evidence="6">Belongs to the thiolase-like superfamily. Beta-ketoacyl-ACP synthases family.</text>
</comment>
<dbReference type="GO" id="GO:0006633">
    <property type="term" value="P:fatty acid biosynthetic process"/>
    <property type="evidence" value="ECO:0007669"/>
    <property type="project" value="UniProtKB-UniPathway"/>
</dbReference>
<proteinExistence type="inferred from homology"/>
<dbReference type="InterPro" id="IPR029069">
    <property type="entry name" value="HotDog_dom_sf"/>
</dbReference>
<keyword evidence="5" id="KW-0456">Lyase</keyword>
<keyword evidence="4 6" id="KW-0808">Transferase</keyword>
<evidence type="ECO:0000256" key="1">
    <source>
        <dbReference type="ARBA" id="ARBA00005194"/>
    </source>
</evidence>
<keyword evidence="2" id="KW-0596">Phosphopantetheine</keyword>
<evidence type="ECO:0000313" key="9">
    <source>
        <dbReference type="Proteomes" id="UP000054742"/>
    </source>
</evidence>
<comment type="pathway">
    <text evidence="1">Lipid metabolism; fatty acid biosynthesis.</text>
</comment>
<keyword evidence="9" id="KW-1185">Reference proteome</keyword>
<dbReference type="Proteomes" id="UP000054742">
    <property type="component" value="Unassembled WGS sequence"/>
</dbReference>
<evidence type="ECO:0000256" key="2">
    <source>
        <dbReference type="ARBA" id="ARBA00022450"/>
    </source>
</evidence>
<evidence type="ECO:0000313" key="8">
    <source>
        <dbReference type="EMBL" id="KTC84040.1"/>
    </source>
</evidence>
<name>A0A0W0SL00_9GAMM</name>
<dbReference type="PROSITE" id="PS52004">
    <property type="entry name" value="KS3_2"/>
    <property type="match status" value="1"/>
</dbReference>